<organism evidence="1 2">
    <name type="scientific">Naematelia encephala</name>
    <dbReference type="NCBI Taxonomy" id="71784"/>
    <lineage>
        <taxon>Eukaryota</taxon>
        <taxon>Fungi</taxon>
        <taxon>Dikarya</taxon>
        <taxon>Basidiomycota</taxon>
        <taxon>Agaricomycotina</taxon>
        <taxon>Tremellomycetes</taxon>
        <taxon>Tremellales</taxon>
        <taxon>Naemateliaceae</taxon>
        <taxon>Naematelia</taxon>
    </lineage>
</organism>
<evidence type="ECO:0000313" key="1">
    <source>
        <dbReference type="EMBL" id="ORY23047.1"/>
    </source>
</evidence>
<dbReference type="GO" id="GO:0061630">
    <property type="term" value="F:ubiquitin protein ligase activity"/>
    <property type="evidence" value="ECO:0007669"/>
    <property type="project" value="InterPro"/>
</dbReference>
<name>A0A1Y2ALF0_9TREE</name>
<accession>A0A1Y2ALF0</accession>
<dbReference type="EMBL" id="MCFC01000084">
    <property type="protein sequence ID" value="ORY23047.1"/>
    <property type="molecule type" value="Genomic_DNA"/>
</dbReference>
<dbReference type="InParanoid" id="A0A1Y2ALF0"/>
<dbReference type="OrthoDB" id="441210at2759"/>
<dbReference type="InterPro" id="IPR042448">
    <property type="entry name" value="CCNB1IP1"/>
</dbReference>
<proteinExistence type="predicted"/>
<comment type="caution">
    <text evidence="1">The sequence shown here is derived from an EMBL/GenBank/DDBJ whole genome shotgun (WGS) entry which is preliminary data.</text>
</comment>
<dbReference type="PANTHER" id="PTHR14305:SF0">
    <property type="entry name" value="E3 UBIQUITIN-PROTEIN LIGASE CCNB1IP1"/>
    <property type="match status" value="1"/>
</dbReference>
<dbReference type="GO" id="GO:0007131">
    <property type="term" value="P:reciprocal meiotic recombination"/>
    <property type="evidence" value="ECO:0007669"/>
    <property type="project" value="InterPro"/>
</dbReference>
<reference evidence="1 2" key="1">
    <citation type="submission" date="2016-07" db="EMBL/GenBank/DDBJ databases">
        <title>Pervasive Adenine N6-methylation of Active Genes in Fungi.</title>
        <authorList>
            <consortium name="DOE Joint Genome Institute"/>
            <person name="Mondo S.J."/>
            <person name="Dannebaum R.O."/>
            <person name="Kuo R.C."/>
            <person name="Labutti K."/>
            <person name="Haridas S."/>
            <person name="Kuo A."/>
            <person name="Salamov A."/>
            <person name="Ahrendt S.R."/>
            <person name="Lipzen A."/>
            <person name="Sullivan W."/>
            <person name="Andreopoulos W.B."/>
            <person name="Clum A."/>
            <person name="Lindquist E."/>
            <person name="Daum C."/>
            <person name="Ramamoorthy G.K."/>
            <person name="Gryganskyi A."/>
            <person name="Culley D."/>
            <person name="Magnuson J.K."/>
            <person name="James T.Y."/>
            <person name="O'Malley M.A."/>
            <person name="Stajich J.E."/>
            <person name="Spatafora J.W."/>
            <person name="Visel A."/>
            <person name="Grigoriev I.V."/>
        </authorList>
    </citation>
    <scope>NUCLEOTIDE SEQUENCE [LARGE SCALE GENOMIC DNA]</scope>
    <source>
        <strain evidence="1 2">68-887.2</strain>
    </source>
</reference>
<protein>
    <submittedName>
        <fullName evidence="1">Uncharacterized protein</fullName>
    </submittedName>
</protein>
<sequence>SMAENELRCNNLRCRTYVAQQGKAVVTTCSLPCANALFTQGSSCPACDQHLDQPYETYLNPSNDYKASILAGLPPGLIMEITARALSFWTYQTSQEAAFQAVVLRNTQDRLAQKEQHFASGQLAIKRLDLIKLILTQCMVNSRVRVFLVRVVA</sequence>
<gene>
    <name evidence="1" type="ORF">BCR39DRAFT_473491</name>
</gene>
<dbReference type="AlphaFoldDB" id="A0A1Y2ALF0"/>
<keyword evidence="2" id="KW-1185">Reference proteome</keyword>
<dbReference type="PANTHER" id="PTHR14305">
    <property type="entry name" value="E3 UBIQUITIN-PROTEIN LIGASE CCNB1IP1"/>
    <property type="match status" value="1"/>
</dbReference>
<dbReference type="STRING" id="71784.A0A1Y2ALF0"/>
<dbReference type="GO" id="GO:0000795">
    <property type="term" value="C:synaptonemal complex"/>
    <property type="evidence" value="ECO:0007669"/>
    <property type="project" value="InterPro"/>
</dbReference>
<evidence type="ECO:0000313" key="2">
    <source>
        <dbReference type="Proteomes" id="UP000193986"/>
    </source>
</evidence>
<dbReference type="Proteomes" id="UP000193986">
    <property type="component" value="Unassembled WGS sequence"/>
</dbReference>
<feature type="non-terminal residue" evidence="1">
    <location>
        <position position="1"/>
    </location>
</feature>